<evidence type="ECO:0000313" key="2">
    <source>
        <dbReference type="Proteomes" id="UP001501734"/>
    </source>
</evidence>
<gene>
    <name evidence="1" type="ORF">GCM10022410_19150</name>
</gene>
<organism evidence="1 2">
    <name type="scientific">Amphibacillus indicireducens</name>
    <dbReference type="NCBI Taxonomy" id="1076330"/>
    <lineage>
        <taxon>Bacteria</taxon>
        <taxon>Bacillati</taxon>
        <taxon>Bacillota</taxon>
        <taxon>Bacilli</taxon>
        <taxon>Bacillales</taxon>
        <taxon>Bacillaceae</taxon>
        <taxon>Amphibacillus</taxon>
    </lineage>
</organism>
<protein>
    <submittedName>
        <fullName evidence="1">Uncharacterized protein</fullName>
    </submittedName>
</protein>
<dbReference type="EMBL" id="BAABDL010000104">
    <property type="protein sequence ID" value="GAA4074105.1"/>
    <property type="molecule type" value="Genomic_DNA"/>
</dbReference>
<reference evidence="2" key="1">
    <citation type="journal article" date="2019" name="Int. J. Syst. Evol. Microbiol.">
        <title>The Global Catalogue of Microorganisms (GCM) 10K type strain sequencing project: providing services to taxonomists for standard genome sequencing and annotation.</title>
        <authorList>
            <consortium name="The Broad Institute Genomics Platform"/>
            <consortium name="The Broad Institute Genome Sequencing Center for Infectious Disease"/>
            <person name="Wu L."/>
            <person name="Ma J."/>
        </authorList>
    </citation>
    <scope>NUCLEOTIDE SEQUENCE [LARGE SCALE GENOMIC DNA]</scope>
    <source>
        <strain evidence="2">JCM 17250</strain>
    </source>
</reference>
<dbReference type="Proteomes" id="UP001501734">
    <property type="component" value="Unassembled WGS sequence"/>
</dbReference>
<proteinExistence type="predicted"/>
<keyword evidence="2" id="KW-1185">Reference proteome</keyword>
<name>A0ABP7VTH9_9BACI</name>
<accession>A0ABP7VTH9</accession>
<comment type="caution">
    <text evidence="1">The sequence shown here is derived from an EMBL/GenBank/DDBJ whole genome shotgun (WGS) entry which is preliminary data.</text>
</comment>
<sequence length="45" mass="5388">MFLKATEYYLNQGEDELTFENKQHIIRSVVREVVICKDEISIHTF</sequence>
<evidence type="ECO:0000313" key="1">
    <source>
        <dbReference type="EMBL" id="GAA4074105.1"/>
    </source>
</evidence>